<evidence type="ECO:0000313" key="3">
    <source>
        <dbReference type="Proteomes" id="UP000193964"/>
    </source>
</evidence>
<accession>A0A1X2F814</accession>
<keyword evidence="1" id="KW-1133">Transmembrane helix</keyword>
<keyword evidence="1" id="KW-0812">Transmembrane</keyword>
<sequence length="80" mass="8644">MAVMMSPLLTFPAVCLAASAVYALVLVGLDRLLTHRSAVRPWARECRLAVAILVAALPGLVRVARSYAATERRIRAEAAR</sequence>
<reference evidence="2 3" key="1">
    <citation type="submission" date="2016-01" db="EMBL/GenBank/DDBJ databases">
        <title>The new phylogeny of the genus Mycobacterium.</title>
        <authorList>
            <person name="Tarcisio F."/>
            <person name="Conor M."/>
            <person name="Antonella G."/>
            <person name="Elisabetta G."/>
            <person name="Giulia F.S."/>
            <person name="Sara T."/>
            <person name="Anna F."/>
            <person name="Clotilde B."/>
            <person name="Roberto B."/>
            <person name="Veronica D.S."/>
            <person name="Fabio R."/>
            <person name="Monica P."/>
            <person name="Olivier J."/>
            <person name="Enrico T."/>
            <person name="Nicola S."/>
        </authorList>
    </citation>
    <scope>NUCLEOTIDE SEQUENCE [LARGE SCALE GENOMIC DNA]</scope>
    <source>
        <strain evidence="2 3">ATCC 700010</strain>
    </source>
</reference>
<dbReference type="AlphaFoldDB" id="A0A1X2F814"/>
<gene>
    <name evidence="2" type="ORF">AWC31_25695</name>
</gene>
<name>A0A1X2F814_9MYCO</name>
<keyword evidence="1" id="KW-0472">Membrane</keyword>
<protein>
    <submittedName>
        <fullName evidence="2">Uncharacterized protein</fullName>
    </submittedName>
</protein>
<evidence type="ECO:0000256" key="1">
    <source>
        <dbReference type="SAM" id="Phobius"/>
    </source>
</evidence>
<comment type="caution">
    <text evidence="2">The sequence shown here is derived from an EMBL/GenBank/DDBJ whole genome shotgun (WGS) entry which is preliminary data.</text>
</comment>
<dbReference type="Proteomes" id="UP000193964">
    <property type="component" value="Unassembled WGS sequence"/>
</dbReference>
<feature type="transmembrane region" description="Helical" evidence="1">
    <location>
        <begin position="47"/>
        <end position="65"/>
    </location>
</feature>
<dbReference type="EMBL" id="LQQA01000015">
    <property type="protein sequence ID" value="ORX14580.1"/>
    <property type="molecule type" value="Genomic_DNA"/>
</dbReference>
<organism evidence="2 3">
    <name type="scientific">Mycolicibacterium wolinskyi</name>
    <dbReference type="NCBI Taxonomy" id="59750"/>
    <lineage>
        <taxon>Bacteria</taxon>
        <taxon>Bacillati</taxon>
        <taxon>Actinomycetota</taxon>
        <taxon>Actinomycetes</taxon>
        <taxon>Mycobacteriales</taxon>
        <taxon>Mycobacteriaceae</taxon>
        <taxon>Mycolicibacterium</taxon>
    </lineage>
</organism>
<proteinExistence type="predicted"/>
<evidence type="ECO:0000313" key="2">
    <source>
        <dbReference type="EMBL" id="ORX14580.1"/>
    </source>
</evidence>